<feature type="compositionally biased region" description="Basic and acidic residues" evidence="4">
    <location>
        <begin position="995"/>
        <end position="1019"/>
    </location>
</feature>
<evidence type="ECO:0000256" key="2">
    <source>
        <dbReference type="ARBA" id="ARBA00022729"/>
    </source>
</evidence>
<comment type="caution">
    <text evidence="8">The sequence shown here is derived from an EMBL/GenBank/DDBJ whole genome shotgun (WGS) entry which is preliminary data.</text>
</comment>
<protein>
    <submittedName>
        <fullName evidence="8">Neuroligin-3</fullName>
    </submittedName>
</protein>
<evidence type="ECO:0000259" key="7">
    <source>
        <dbReference type="Pfam" id="PF00135"/>
    </source>
</evidence>
<dbReference type="PROSITE" id="PS00941">
    <property type="entry name" value="CARBOXYLESTERASE_B_2"/>
    <property type="match status" value="1"/>
</dbReference>
<dbReference type="PANTHER" id="PTHR43903">
    <property type="entry name" value="NEUROLIGIN"/>
    <property type="match status" value="1"/>
</dbReference>
<dbReference type="SUPFAM" id="SSF53474">
    <property type="entry name" value="alpha/beta-Hydrolases"/>
    <property type="match status" value="1"/>
</dbReference>
<keyword evidence="5" id="KW-1133">Transmembrane helix</keyword>
<evidence type="ECO:0000313" key="8">
    <source>
        <dbReference type="EMBL" id="KAF0313426.1"/>
    </source>
</evidence>
<feature type="region of interest" description="Disordered" evidence="4">
    <location>
        <begin position="920"/>
        <end position="1209"/>
    </location>
</feature>
<keyword evidence="5" id="KW-0812">Transmembrane</keyword>
<dbReference type="Proteomes" id="UP000440578">
    <property type="component" value="Unassembled WGS sequence"/>
</dbReference>
<dbReference type="FunFam" id="3.40.50.1820:FF:000156">
    <property type="entry name" value="Neuroligin-4, Y-linked"/>
    <property type="match status" value="1"/>
</dbReference>
<keyword evidence="2 6" id="KW-0732">Signal</keyword>
<dbReference type="InterPro" id="IPR029058">
    <property type="entry name" value="AB_hydrolase_fold"/>
</dbReference>
<dbReference type="Gene3D" id="3.40.50.1820">
    <property type="entry name" value="alpha/beta hydrolase"/>
    <property type="match status" value="1"/>
</dbReference>
<feature type="compositionally biased region" description="Pro residues" evidence="4">
    <location>
        <begin position="1077"/>
        <end position="1090"/>
    </location>
</feature>
<gene>
    <name evidence="8" type="primary">Nlgn3_1</name>
    <name evidence="8" type="ORF">FJT64_016029</name>
</gene>
<evidence type="ECO:0000256" key="4">
    <source>
        <dbReference type="SAM" id="MobiDB-lite"/>
    </source>
</evidence>
<feature type="transmembrane region" description="Helical" evidence="5">
    <location>
        <begin position="742"/>
        <end position="765"/>
    </location>
</feature>
<keyword evidence="5" id="KW-0472">Membrane</keyword>
<name>A0A6A4X147_AMPAM</name>
<feature type="region of interest" description="Disordered" evidence="4">
    <location>
        <begin position="796"/>
        <end position="897"/>
    </location>
</feature>
<evidence type="ECO:0000313" key="9">
    <source>
        <dbReference type="Proteomes" id="UP000440578"/>
    </source>
</evidence>
<dbReference type="InterPro" id="IPR002018">
    <property type="entry name" value="CarbesteraseB"/>
</dbReference>
<evidence type="ECO:0000256" key="6">
    <source>
        <dbReference type="SAM" id="SignalP"/>
    </source>
</evidence>
<dbReference type="EMBL" id="VIIS01000094">
    <property type="protein sequence ID" value="KAF0313426.1"/>
    <property type="molecule type" value="Genomic_DNA"/>
</dbReference>
<feature type="compositionally biased region" description="Basic and acidic residues" evidence="4">
    <location>
        <begin position="822"/>
        <end position="844"/>
    </location>
</feature>
<feature type="signal peptide" evidence="6">
    <location>
        <begin position="1"/>
        <end position="27"/>
    </location>
</feature>
<accession>A0A6A4X147</accession>
<feature type="compositionally biased region" description="Polar residues" evidence="4">
    <location>
        <begin position="47"/>
        <end position="63"/>
    </location>
</feature>
<feature type="domain" description="Carboxylesterase type B" evidence="7">
    <location>
        <begin position="184"/>
        <end position="711"/>
    </location>
</feature>
<dbReference type="InterPro" id="IPR019819">
    <property type="entry name" value="Carboxylesterase_B_CS"/>
</dbReference>
<dbReference type="InterPro" id="IPR051093">
    <property type="entry name" value="Neuroligin/BSAL"/>
</dbReference>
<feature type="compositionally biased region" description="Low complexity" evidence="4">
    <location>
        <begin position="845"/>
        <end position="854"/>
    </location>
</feature>
<evidence type="ECO:0000256" key="1">
    <source>
        <dbReference type="ARBA" id="ARBA00005964"/>
    </source>
</evidence>
<feature type="compositionally biased region" description="Basic and acidic residues" evidence="4">
    <location>
        <begin position="883"/>
        <end position="896"/>
    </location>
</feature>
<sequence>MASRRWGAACLHGVVLVLCVCAGCAAGQQRYETAPRPDPPGVDTPWDTGQSATQNRLQQSTNRFGEARDGANTDGQVGPQYDPEHKRFGGSDRNPYRGGSTYRNRFSGGVVGYDGVDREVEGVGILGGWRDDLQGQRRPEAAFLNPYKEVRTLLGPVTGFVVQLYDKPRLPEELWPANLQLELQKYKMNVTTFLGIPYAQPPVDEGRFKPPRAHPGWQTLPALDFGPACPQPARYVGVQHGIRQVAEDCLYLNVYTPSISSNVRDKYAVLFYIHGGEFTHGASSLFPAHMLSAWGEVVVVTFNYRLGALGFLSTGDEYSPGNYGLLDQVMALRWVHENIIFFNGDPEKITVMGPGAGAASAGLLAVSPRSAHMVHQVIGESGSPLADWAAIYDIWRVQNTSRIFGEKIGCNIDTSYKLMNCLNKARNAIEIGNVEFKPDVGTFPWAPYIETNTTFPGNDWYEEWQQDDWRVLPDFPERLFRRRQFNQKLRLLTGVNRDEAAFFVYENRSLSPDFVVTQEFVDVKIWEWVKQYNYTLNPEGVYEAIRYMYTYWPDRHNTTWIREMYIDMLSDALYKAPVDSMVKLMMDLEVTTYQYVLNTTVEALKAPLWREVPHDLEYYFLTGAPFMDPEFFAEDIRIDRRNWTEGDRNMSQLFIETFTNFAKYGRPTPRQIFNLINWQPVLEGDLRFLSINNTFNSTMFSNYRQTECSFWSRYLPTVVGHLVPTYRPSTEFWWEPQEPLQIAFWSVTALAFLLLVIVGICCCLWQGAKKKTTHLYEESFMDDAFDVRENSHFAAKSSKPPSIATLSGAAAASGSGGGAMDAPRHDARSLARDIQQDRRRRSDAGRQQAAAQARETPTRVPSSQAQSATELEPLRGAAAAEPFTREPSRSSARSRDTVQYATLEHTGALAASAAQQQLLKDGAPGGQSGARHPQMAPNQRDTPGDQAGHTADPRQAGRVPVLPARPTDRVHPSSQPQPQDAFVPHAKSIPNMTEYEERPPSRIRTKSVEQLDRDVDSETSRPGTPKVPRFHFVEPYDVVQLPDDYQYNSNPNLAAGERPRTPRTERRPADWQLQPPGYVPPEARPVPPTAAPRTAPPAAAAPPARPKHHQAQIVVQLASRPQETSARTGAAPGWQGGAGQPAPSGTPPPAYQRRAAATDTPNTSLGYPPTVSERSLPDTPSAGTDRSFESYETEGRATPRRYVPPETDL</sequence>
<feature type="compositionally biased region" description="Basic and acidic residues" evidence="4">
    <location>
        <begin position="1057"/>
        <end position="1069"/>
    </location>
</feature>
<evidence type="ECO:0000256" key="3">
    <source>
        <dbReference type="ARBA" id="ARBA00023180"/>
    </source>
</evidence>
<comment type="similarity">
    <text evidence="1">Belongs to the type-B carboxylesterase/lipase family.</text>
</comment>
<feature type="chain" id="PRO_5025337737" evidence="6">
    <location>
        <begin position="28"/>
        <end position="1209"/>
    </location>
</feature>
<organism evidence="8 9">
    <name type="scientific">Amphibalanus amphitrite</name>
    <name type="common">Striped barnacle</name>
    <name type="synonym">Balanus amphitrite</name>
    <dbReference type="NCBI Taxonomy" id="1232801"/>
    <lineage>
        <taxon>Eukaryota</taxon>
        <taxon>Metazoa</taxon>
        <taxon>Ecdysozoa</taxon>
        <taxon>Arthropoda</taxon>
        <taxon>Crustacea</taxon>
        <taxon>Multicrustacea</taxon>
        <taxon>Cirripedia</taxon>
        <taxon>Thoracica</taxon>
        <taxon>Thoracicalcarea</taxon>
        <taxon>Balanomorpha</taxon>
        <taxon>Balanoidea</taxon>
        <taxon>Balanidae</taxon>
        <taxon>Amphibalaninae</taxon>
        <taxon>Amphibalanus</taxon>
    </lineage>
</organism>
<reference evidence="8 9" key="1">
    <citation type="submission" date="2019-07" db="EMBL/GenBank/DDBJ databases">
        <title>Draft genome assembly of a fouling barnacle, Amphibalanus amphitrite (Darwin, 1854): The first reference genome for Thecostraca.</title>
        <authorList>
            <person name="Kim W."/>
        </authorList>
    </citation>
    <scope>NUCLEOTIDE SEQUENCE [LARGE SCALE GENOMIC DNA]</scope>
    <source>
        <strain evidence="8">SNU_AA5</strain>
        <tissue evidence="8">Soma without cirri and trophi</tissue>
    </source>
</reference>
<dbReference type="Pfam" id="PF00135">
    <property type="entry name" value="COesterase"/>
    <property type="match status" value="1"/>
</dbReference>
<feature type="compositionally biased region" description="Polar residues" evidence="4">
    <location>
        <begin position="859"/>
        <end position="869"/>
    </location>
</feature>
<dbReference type="AlphaFoldDB" id="A0A6A4X147"/>
<feature type="compositionally biased region" description="Basic and acidic residues" evidence="4">
    <location>
        <begin position="1186"/>
        <end position="1197"/>
    </location>
</feature>
<proteinExistence type="inferred from homology"/>
<dbReference type="OrthoDB" id="408631at2759"/>
<keyword evidence="9" id="KW-1185">Reference proteome</keyword>
<keyword evidence="3" id="KW-0325">Glycoprotein</keyword>
<evidence type="ECO:0000256" key="5">
    <source>
        <dbReference type="SAM" id="Phobius"/>
    </source>
</evidence>
<feature type="region of interest" description="Disordered" evidence="4">
    <location>
        <begin position="32"/>
        <end position="101"/>
    </location>
</feature>